<reference evidence="1 2" key="1">
    <citation type="submission" date="2016-10" db="EMBL/GenBank/DDBJ databases">
        <authorList>
            <person name="de Groot N.N."/>
        </authorList>
    </citation>
    <scope>NUCLEOTIDE SEQUENCE [LARGE SCALE GENOMIC DNA]</scope>
    <source>
        <strain evidence="1 2">DSM 25186</strain>
    </source>
</reference>
<organism evidence="1 2">
    <name type="scientific">Catalinimonas alkaloidigena</name>
    <dbReference type="NCBI Taxonomy" id="1075417"/>
    <lineage>
        <taxon>Bacteria</taxon>
        <taxon>Pseudomonadati</taxon>
        <taxon>Bacteroidota</taxon>
        <taxon>Cytophagia</taxon>
        <taxon>Cytophagales</taxon>
        <taxon>Catalimonadaceae</taxon>
        <taxon>Catalinimonas</taxon>
    </lineage>
</organism>
<protein>
    <recommendedName>
        <fullName evidence="3">Transcription elongation factor, GreA/GreB, C-term</fullName>
    </recommendedName>
</protein>
<evidence type="ECO:0008006" key="3">
    <source>
        <dbReference type="Google" id="ProtNLM"/>
    </source>
</evidence>
<evidence type="ECO:0000313" key="1">
    <source>
        <dbReference type="EMBL" id="SDM46730.1"/>
    </source>
</evidence>
<proteinExistence type="predicted"/>
<accession>A0A1G9TGD2</accession>
<keyword evidence="2" id="KW-1185">Reference proteome</keyword>
<dbReference type="EMBL" id="FNFO01000014">
    <property type="protein sequence ID" value="SDM46730.1"/>
    <property type="molecule type" value="Genomic_DNA"/>
</dbReference>
<sequence>MEPFPTTALTLALKREIIEAMIQQQEAELTRLHTWQHQQRDAIAGENQDNAQLEESPLEGLLHDVATYTPDLDQRAEDLRALRALHPEHVHEQVRYGSLVRTNYAYFLVAVAVPKRKVAGVRVYGISTGSPLFQKMEGLRKGAEFHLGAVEYVILDLM</sequence>
<dbReference type="RefSeq" id="WP_089687782.1">
    <property type="nucleotide sequence ID" value="NZ_FNFO01000014.1"/>
</dbReference>
<dbReference type="Proteomes" id="UP000198510">
    <property type="component" value="Unassembled WGS sequence"/>
</dbReference>
<name>A0A1G9TGD2_9BACT</name>
<dbReference type="AlphaFoldDB" id="A0A1G9TGD2"/>
<gene>
    <name evidence="1" type="ORF">SAMN05421823_11410</name>
</gene>
<dbReference type="OrthoDB" id="667380at2"/>
<dbReference type="STRING" id="1075417.SAMN05421823_11410"/>
<evidence type="ECO:0000313" key="2">
    <source>
        <dbReference type="Proteomes" id="UP000198510"/>
    </source>
</evidence>